<keyword evidence="7 11" id="KW-0862">Zinc</keyword>
<dbReference type="Proteomes" id="UP000708148">
    <property type="component" value="Unassembled WGS sequence"/>
</dbReference>
<dbReference type="GO" id="GO:0042026">
    <property type="term" value="P:protein refolding"/>
    <property type="evidence" value="ECO:0007669"/>
    <property type="project" value="TreeGrafter"/>
</dbReference>
<name>A0A8S1IN76_9CHLO</name>
<comment type="subcellular location">
    <subcellularLocation>
        <location evidence="1">Plastid</location>
        <location evidence="1">Chloroplast</location>
    </subcellularLocation>
</comment>
<dbReference type="GO" id="GO:0051082">
    <property type="term" value="F:unfolded protein binding"/>
    <property type="evidence" value="ECO:0007669"/>
    <property type="project" value="InterPro"/>
</dbReference>
<evidence type="ECO:0000256" key="4">
    <source>
        <dbReference type="ARBA" id="ARBA00022723"/>
    </source>
</evidence>
<dbReference type="Gene3D" id="2.10.230.10">
    <property type="entry name" value="Heat shock protein DnaJ, cysteine-rich domain"/>
    <property type="match status" value="1"/>
</dbReference>
<dbReference type="FunFam" id="1.10.287.110:FF:000037">
    <property type="entry name" value="Chaperone protein dnaJ A6 chloroplastic"/>
    <property type="match status" value="1"/>
</dbReference>
<evidence type="ECO:0000256" key="12">
    <source>
        <dbReference type="SAM" id="MobiDB-lite"/>
    </source>
</evidence>
<dbReference type="InterPro" id="IPR036869">
    <property type="entry name" value="J_dom_sf"/>
</dbReference>
<protein>
    <submittedName>
        <fullName evidence="15">Uncharacterized protein</fullName>
    </submittedName>
</protein>
<dbReference type="GO" id="GO:0005524">
    <property type="term" value="F:ATP binding"/>
    <property type="evidence" value="ECO:0007669"/>
    <property type="project" value="InterPro"/>
</dbReference>
<dbReference type="GO" id="GO:0008270">
    <property type="term" value="F:zinc ion binding"/>
    <property type="evidence" value="ECO:0007669"/>
    <property type="project" value="UniProtKB-KW"/>
</dbReference>
<evidence type="ECO:0000259" key="13">
    <source>
        <dbReference type="PROSITE" id="PS50076"/>
    </source>
</evidence>
<dbReference type="InterPro" id="IPR018253">
    <property type="entry name" value="DnaJ_domain_CS"/>
</dbReference>
<keyword evidence="2" id="KW-0150">Chloroplast</keyword>
<dbReference type="SMART" id="SM00271">
    <property type="entry name" value="DnaJ"/>
    <property type="match status" value="1"/>
</dbReference>
<dbReference type="SUPFAM" id="SSF49493">
    <property type="entry name" value="HSP40/DnaJ peptide-binding domain"/>
    <property type="match status" value="2"/>
</dbReference>
<evidence type="ECO:0000256" key="9">
    <source>
        <dbReference type="ARBA" id="ARBA00023186"/>
    </source>
</evidence>
<dbReference type="InterPro" id="IPR002939">
    <property type="entry name" value="DnaJ_C"/>
</dbReference>
<dbReference type="PRINTS" id="PR00625">
    <property type="entry name" value="JDOMAIN"/>
</dbReference>
<evidence type="ECO:0000256" key="8">
    <source>
        <dbReference type="ARBA" id="ARBA00022946"/>
    </source>
</evidence>
<dbReference type="GO" id="GO:0009507">
    <property type="term" value="C:chloroplast"/>
    <property type="evidence" value="ECO:0007669"/>
    <property type="project" value="UniProtKB-SubCell"/>
</dbReference>
<feature type="domain" description="J" evidence="13">
    <location>
        <begin position="31"/>
        <end position="95"/>
    </location>
</feature>
<dbReference type="InterPro" id="IPR012724">
    <property type="entry name" value="DnaJ"/>
</dbReference>
<evidence type="ECO:0000256" key="2">
    <source>
        <dbReference type="ARBA" id="ARBA00022528"/>
    </source>
</evidence>
<feature type="domain" description="CR-type" evidence="14">
    <location>
        <begin position="168"/>
        <end position="249"/>
    </location>
</feature>
<dbReference type="GO" id="GO:0031072">
    <property type="term" value="F:heat shock protein binding"/>
    <property type="evidence" value="ECO:0007669"/>
    <property type="project" value="InterPro"/>
</dbReference>
<proteinExistence type="inferred from homology"/>
<keyword evidence="6 11" id="KW-0863">Zinc-finger</keyword>
<dbReference type="PROSITE" id="PS50076">
    <property type="entry name" value="DNAJ_2"/>
    <property type="match status" value="1"/>
</dbReference>
<dbReference type="FunFam" id="2.60.260.20:FF:000009">
    <property type="entry name" value="Putative Mitochondrial DnaJ chaperone"/>
    <property type="match status" value="1"/>
</dbReference>
<keyword evidence="5" id="KW-0677">Repeat</keyword>
<dbReference type="Pfam" id="PF01556">
    <property type="entry name" value="DnaJ_C"/>
    <property type="match status" value="1"/>
</dbReference>
<dbReference type="InterPro" id="IPR036410">
    <property type="entry name" value="HSP_DnaJ_Cys-rich_dom_sf"/>
</dbReference>
<evidence type="ECO:0000256" key="3">
    <source>
        <dbReference type="ARBA" id="ARBA00022640"/>
    </source>
</evidence>
<dbReference type="Pfam" id="PF00226">
    <property type="entry name" value="DnaJ"/>
    <property type="match status" value="1"/>
</dbReference>
<dbReference type="EMBL" id="CAJHUC010000387">
    <property type="protein sequence ID" value="CAD7695774.1"/>
    <property type="molecule type" value="Genomic_DNA"/>
</dbReference>
<keyword evidence="9" id="KW-0143">Chaperone</keyword>
<gene>
    <name evidence="15" type="ORF">OSTQU699_LOCUS1135</name>
</gene>
<dbReference type="OrthoDB" id="10256793at2759"/>
<dbReference type="Gene3D" id="1.10.287.110">
    <property type="entry name" value="DnaJ domain"/>
    <property type="match status" value="1"/>
</dbReference>
<dbReference type="Gene3D" id="2.60.260.20">
    <property type="entry name" value="Urease metallochaperone UreE, N-terminal domain"/>
    <property type="match status" value="2"/>
</dbReference>
<dbReference type="PANTHER" id="PTHR43096">
    <property type="entry name" value="DNAJ HOMOLOG 1, MITOCHONDRIAL-RELATED"/>
    <property type="match status" value="1"/>
</dbReference>
<evidence type="ECO:0000256" key="5">
    <source>
        <dbReference type="ARBA" id="ARBA00022737"/>
    </source>
</evidence>
<evidence type="ECO:0000256" key="10">
    <source>
        <dbReference type="ARBA" id="ARBA00061004"/>
    </source>
</evidence>
<comment type="similarity">
    <text evidence="10">Belongs to the DnaJ family.</text>
</comment>
<keyword evidence="4 11" id="KW-0479">Metal-binding</keyword>
<keyword evidence="16" id="KW-1185">Reference proteome</keyword>
<evidence type="ECO:0000313" key="15">
    <source>
        <dbReference type="EMBL" id="CAD7695774.1"/>
    </source>
</evidence>
<dbReference type="NCBIfam" id="TIGR02349">
    <property type="entry name" value="DnaJ_bact"/>
    <property type="match status" value="1"/>
</dbReference>
<accession>A0A8S1IN76</accession>
<dbReference type="FunFam" id="2.60.260.20:FF:000005">
    <property type="entry name" value="Chaperone protein dnaJ 1, mitochondrial"/>
    <property type="match status" value="1"/>
</dbReference>
<dbReference type="Pfam" id="PF00684">
    <property type="entry name" value="DnaJ_CXXCXGXG"/>
    <property type="match status" value="1"/>
</dbReference>
<dbReference type="FunFam" id="2.10.230.10:FF:000002">
    <property type="entry name" value="Molecular chaperone DnaJ"/>
    <property type="match status" value="1"/>
</dbReference>
<reference evidence="15" key="1">
    <citation type="submission" date="2020-12" db="EMBL/GenBank/DDBJ databases">
        <authorList>
            <person name="Iha C."/>
        </authorList>
    </citation>
    <scope>NUCLEOTIDE SEQUENCE</scope>
</reference>
<dbReference type="NCBIfam" id="NF008035">
    <property type="entry name" value="PRK10767.1"/>
    <property type="match status" value="1"/>
</dbReference>
<evidence type="ECO:0000313" key="16">
    <source>
        <dbReference type="Proteomes" id="UP000708148"/>
    </source>
</evidence>
<keyword evidence="8" id="KW-0809">Transit peptide</keyword>
<dbReference type="PANTHER" id="PTHR43096:SF10">
    <property type="entry name" value="CHAPERONE PROTEIN DNAJ A6, CHLOROPLASTIC"/>
    <property type="match status" value="1"/>
</dbReference>
<sequence length="400" mass="42071">MIGGVGPLAPGNAARAKGGRGAGLLVRAEADYYDTLGVPRGASKKEIKSAYRQKARKYHPDVNKEPGAEENFKKIGEAYEVLSDDQKKRIYDQYGEAGLKGGMGGFPGSAGMDFTNPFDLFESLFGGGTGGFGGMGGMGGMGATRSRAQPGDDLRVDMRLEFLEAVFGTSKEVSISRLAECKTCSGSGVKSGTTAESCSQCGGSGQVVSSMRTPLGAFQQVSTCPSCEGTGQTFTPCQTCGGDGRVNENKRTEVQVPAGIDDGSRLRIRGEGNAGRRGGPPGDLYVFVSVKSHPQMRRKGTTVHTDVEVSFVDAILGTTVKVPTVDGMVDLKVPQGTQPDTTLLMAKRGVPVLGSSTSRGDHKVHVRVKIPSKLSNEEKKLVEKLRDIQASKHNVGPSSS</sequence>
<evidence type="ECO:0000256" key="11">
    <source>
        <dbReference type="PROSITE-ProRule" id="PRU00546"/>
    </source>
</evidence>
<evidence type="ECO:0000256" key="7">
    <source>
        <dbReference type="ARBA" id="ARBA00022833"/>
    </source>
</evidence>
<evidence type="ECO:0000259" key="14">
    <source>
        <dbReference type="PROSITE" id="PS51188"/>
    </source>
</evidence>
<dbReference type="GO" id="GO:0009408">
    <property type="term" value="P:response to heat"/>
    <property type="evidence" value="ECO:0007669"/>
    <property type="project" value="InterPro"/>
</dbReference>
<dbReference type="PROSITE" id="PS00636">
    <property type="entry name" value="DNAJ_1"/>
    <property type="match status" value="1"/>
</dbReference>
<organism evidence="15 16">
    <name type="scientific">Ostreobium quekettii</name>
    <dbReference type="NCBI Taxonomy" id="121088"/>
    <lineage>
        <taxon>Eukaryota</taxon>
        <taxon>Viridiplantae</taxon>
        <taxon>Chlorophyta</taxon>
        <taxon>core chlorophytes</taxon>
        <taxon>Ulvophyceae</taxon>
        <taxon>TCBD clade</taxon>
        <taxon>Bryopsidales</taxon>
        <taxon>Ostreobineae</taxon>
        <taxon>Ostreobiaceae</taxon>
        <taxon>Ostreobium</taxon>
    </lineage>
</organism>
<comment type="caution">
    <text evidence="15">The sequence shown here is derived from an EMBL/GenBank/DDBJ whole genome shotgun (WGS) entry which is preliminary data.</text>
</comment>
<dbReference type="CDD" id="cd10747">
    <property type="entry name" value="DnaJ_C"/>
    <property type="match status" value="1"/>
</dbReference>
<keyword evidence="3" id="KW-0934">Plastid</keyword>
<dbReference type="InterPro" id="IPR001623">
    <property type="entry name" value="DnaJ_domain"/>
</dbReference>
<feature type="region of interest" description="Disordered" evidence="12">
    <location>
        <begin position="1"/>
        <end position="20"/>
    </location>
</feature>
<dbReference type="CDD" id="cd06257">
    <property type="entry name" value="DnaJ"/>
    <property type="match status" value="1"/>
</dbReference>
<dbReference type="SUPFAM" id="SSF46565">
    <property type="entry name" value="Chaperone J-domain"/>
    <property type="match status" value="1"/>
</dbReference>
<dbReference type="AlphaFoldDB" id="A0A8S1IN76"/>
<dbReference type="SUPFAM" id="SSF57938">
    <property type="entry name" value="DnaJ/Hsp40 cysteine-rich domain"/>
    <property type="match status" value="1"/>
</dbReference>
<dbReference type="InterPro" id="IPR008971">
    <property type="entry name" value="HSP40/DnaJ_pept-bd"/>
</dbReference>
<evidence type="ECO:0000256" key="1">
    <source>
        <dbReference type="ARBA" id="ARBA00004229"/>
    </source>
</evidence>
<evidence type="ECO:0000256" key="6">
    <source>
        <dbReference type="ARBA" id="ARBA00022771"/>
    </source>
</evidence>
<dbReference type="InterPro" id="IPR001305">
    <property type="entry name" value="HSP_DnaJ_Cys-rich_dom"/>
</dbReference>
<dbReference type="PROSITE" id="PS51188">
    <property type="entry name" value="ZF_CR"/>
    <property type="match status" value="1"/>
</dbReference>
<feature type="zinc finger region" description="CR-type" evidence="11">
    <location>
        <begin position="168"/>
        <end position="249"/>
    </location>
</feature>
<dbReference type="HAMAP" id="MF_01152">
    <property type="entry name" value="DnaJ"/>
    <property type="match status" value="1"/>
</dbReference>
<dbReference type="CDD" id="cd10719">
    <property type="entry name" value="DnaJ_zf"/>
    <property type="match status" value="1"/>
</dbReference>